<gene>
    <name evidence="1" type="ORF">METZ01_LOCUS485679</name>
</gene>
<sequence>MTRARIVLLLVAMVSIRLMADESLKYWPQWRGPTWNGVALQAD</sequence>
<evidence type="ECO:0000313" key="1">
    <source>
        <dbReference type="EMBL" id="SVE32825.1"/>
    </source>
</evidence>
<accession>A0A383CM15</accession>
<protein>
    <submittedName>
        <fullName evidence="1">Uncharacterized protein</fullName>
    </submittedName>
</protein>
<proteinExistence type="predicted"/>
<dbReference type="AlphaFoldDB" id="A0A383CM15"/>
<dbReference type="EMBL" id="UINC01209697">
    <property type="protein sequence ID" value="SVE32825.1"/>
    <property type="molecule type" value="Genomic_DNA"/>
</dbReference>
<reference evidence="1" key="1">
    <citation type="submission" date="2018-05" db="EMBL/GenBank/DDBJ databases">
        <authorList>
            <person name="Lanie J.A."/>
            <person name="Ng W.-L."/>
            <person name="Kazmierczak K.M."/>
            <person name="Andrzejewski T.M."/>
            <person name="Davidsen T.M."/>
            <person name="Wayne K.J."/>
            <person name="Tettelin H."/>
            <person name="Glass J.I."/>
            <person name="Rusch D."/>
            <person name="Podicherti R."/>
            <person name="Tsui H.-C.T."/>
            <person name="Winkler M.E."/>
        </authorList>
    </citation>
    <scope>NUCLEOTIDE SEQUENCE</scope>
</reference>
<feature type="non-terminal residue" evidence="1">
    <location>
        <position position="43"/>
    </location>
</feature>
<name>A0A383CM15_9ZZZZ</name>
<organism evidence="1">
    <name type="scientific">marine metagenome</name>
    <dbReference type="NCBI Taxonomy" id="408172"/>
    <lineage>
        <taxon>unclassified sequences</taxon>
        <taxon>metagenomes</taxon>
        <taxon>ecological metagenomes</taxon>
    </lineage>
</organism>